<dbReference type="InterPro" id="IPR011032">
    <property type="entry name" value="GroES-like_sf"/>
</dbReference>
<dbReference type="PANTHER" id="PTHR44054">
    <property type="entry name" value="SYNAPTIC VESICLE MEMBRANE PROTEIN VAT-1 HOMOLOG-LIKE"/>
    <property type="match status" value="1"/>
</dbReference>
<feature type="compositionally biased region" description="Basic and acidic residues" evidence="2">
    <location>
        <begin position="30"/>
        <end position="40"/>
    </location>
</feature>
<proteinExistence type="predicted"/>
<dbReference type="AlphaFoldDB" id="A0AAD7Z955"/>
<feature type="region of interest" description="Disordered" evidence="2">
    <location>
        <begin position="1"/>
        <end position="40"/>
    </location>
</feature>
<dbReference type="Proteomes" id="UP001233999">
    <property type="component" value="Unassembled WGS sequence"/>
</dbReference>
<organism evidence="3 4">
    <name type="scientific">Diploptera punctata</name>
    <name type="common">Pacific beetle cockroach</name>
    <dbReference type="NCBI Taxonomy" id="6984"/>
    <lineage>
        <taxon>Eukaryota</taxon>
        <taxon>Metazoa</taxon>
        <taxon>Ecdysozoa</taxon>
        <taxon>Arthropoda</taxon>
        <taxon>Hexapoda</taxon>
        <taxon>Insecta</taxon>
        <taxon>Pterygota</taxon>
        <taxon>Neoptera</taxon>
        <taxon>Polyneoptera</taxon>
        <taxon>Dictyoptera</taxon>
        <taxon>Blattodea</taxon>
        <taxon>Blaberoidea</taxon>
        <taxon>Blaberidae</taxon>
        <taxon>Diplopterinae</taxon>
        <taxon>Diploptera</taxon>
    </lineage>
</organism>
<evidence type="ECO:0000256" key="1">
    <source>
        <dbReference type="ARBA" id="ARBA00023002"/>
    </source>
</evidence>
<comment type="caution">
    <text evidence="3">The sequence shown here is derived from an EMBL/GenBank/DDBJ whole genome shotgun (WGS) entry which is preliminary data.</text>
</comment>
<dbReference type="Gene3D" id="3.90.180.10">
    <property type="entry name" value="Medium-chain alcohol dehydrogenases, catalytic domain"/>
    <property type="match status" value="1"/>
</dbReference>
<dbReference type="InterPro" id="IPR052100">
    <property type="entry name" value="SV-ATPase_mito-regulator"/>
</dbReference>
<keyword evidence="4" id="KW-1185">Reference proteome</keyword>
<reference evidence="3" key="1">
    <citation type="journal article" date="2023" name="IScience">
        <title>Live-bearing cockroach genome reveals convergent evolutionary mechanisms linked to viviparity in insects and beyond.</title>
        <authorList>
            <person name="Fouks B."/>
            <person name="Harrison M.C."/>
            <person name="Mikhailova A.A."/>
            <person name="Marchal E."/>
            <person name="English S."/>
            <person name="Carruthers M."/>
            <person name="Jennings E.C."/>
            <person name="Chiamaka E.L."/>
            <person name="Frigard R.A."/>
            <person name="Pippel M."/>
            <person name="Attardo G.M."/>
            <person name="Benoit J.B."/>
            <person name="Bornberg-Bauer E."/>
            <person name="Tobe S.S."/>
        </authorList>
    </citation>
    <scope>NUCLEOTIDE SEQUENCE</scope>
    <source>
        <strain evidence="3">Stay&amp;Tobe</strain>
    </source>
</reference>
<evidence type="ECO:0000313" key="3">
    <source>
        <dbReference type="EMBL" id="KAJ9576037.1"/>
    </source>
</evidence>
<feature type="compositionally biased region" description="Basic and acidic residues" evidence="2">
    <location>
        <begin position="1"/>
        <end position="20"/>
    </location>
</feature>
<protein>
    <submittedName>
        <fullName evidence="3">Uncharacterized protein</fullName>
    </submittedName>
</protein>
<accession>A0AAD7Z955</accession>
<reference evidence="3" key="2">
    <citation type="submission" date="2023-05" db="EMBL/GenBank/DDBJ databases">
        <authorList>
            <person name="Fouks B."/>
        </authorList>
    </citation>
    <scope>NUCLEOTIDE SEQUENCE</scope>
    <source>
        <strain evidence="3">Stay&amp;Tobe</strain>
        <tissue evidence="3">Testes</tissue>
    </source>
</reference>
<sequence>MSDQQEAKVNEEKAPEKTEQQDAPIEEAETAEKTPEQPPKEMRAVVLTGFGGLKSVKVLKKTEPTVGEGEVLIRVKACASNIGTLEWWNNMAHVWTRRLEDAHQQFEVWRRRTLKACYYSRYSDKLYNAGFTSLVPYWKHGLTRYKNY</sequence>
<feature type="non-terminal residue" evidence="3">
    <location>
        <position position="148"/>
    </location>
</feature>
<dbReference type="EMBL" id="JASPKZ010009810">
    <property type="protein sequence ID" value="KAJ9576037.1"/>
    <property type="molecule type" value="Genomic_DNA"/>
</dbReference>
<dbReference type="PANTHER" id="PTHR44054:SF2">
    <property type="entry name" value="SYNAPTIC VESICLE MEMBRANE PROTEIN VAT-1 HOMOLOG-LIKE"/>
    <property type="match status" value="1"/>
</dbReference>
<dbReference type="GO" id="GO:0016491">
    <property type="term" value="F:oxidoreductase activity"/>
    <property type="evidence" value="ECO:0007669"/>
    <property type="project" value="UniProtKB-KW"/>
</dbReference>
<evidence type="ECO:0000256" key="2">
    <source>
        <dbReference type="SAM" id="MobiDB-lite"/>
    </source>
</evidence>
<keyword evidence="1" id="KW-0560">Oxidoreductase</keyword>
<evidence type="ECO:0000313" key="4">
    <source>
        <dbReference type="Proteomes" id="UP001233999"/>
    </source>
</evidence>
<name>A0AAD7Z955_DIPPU</name>
<dbReference type="SUPFAM" id="SSF50129">
    <property type="entry name" value="GroES-like"/>
    <property type="match status" value="1"/>
</dbReference>
<gene>
    <name evidence="3" type="ORF">L9F63_007137</name>
</gene>